<evidence type="ECO:0000256" key="1">
    <source>
        <dbReference type="SAM" id="SignalP"/>
    </source>
</evidence>
<evidence type="ECO:0000313" key="3">
    <source>
        <dbReference type="Proteomes" id="UP001163846"/>
    </source>
</evidence>
<reference evidence="2" key="1">
    <citation type="submission" date="2022-08" db="EMBL/GenBank/DDBJ databases">
        <authorList>
            <consortium name="DOE Joint Genome Institute"/>
            <person name="Min B."/>
            <person name="Riley R."/>
            <person name="Sierra-Patev S."/>
            <person name="Naranjo-Ortiz M."/>
            <person name="Looney B."/>
            <person name="Konkel Z."/>
            <person name="Slot J.C."/>
            <person name="Sakamoto Y."/>
            <person name="Steenwyk J.L."/>
            <person name="Rokas A."/>
            <person name="Carro J."/>
            <person name="Camarero S."/>
            <person name="Ferreira P."/>
            <person name="Molpeceres G."/>
            <person name="Ruiz-Duenas F.J."/>
            <person name="Serrano A."/>
            <person name="Henrissat B."/>
            <person name="Drula E."/>
            <person name="Hughes K.W."/>
            <person name="Mata J.L."/>
            <person name="Ishikawa N.K."/>
            <person name="Vargas-Isla R."/>
            <person name="Ushijima S."/>
            <person name="Smith C.A."/>
            <person name="Ahrendt S."/>
            <person name="Andreopoulos W."/>
            <person name="He G."/>
            <person name="Labutti K."/>
            <person name="Lipzen A."/>
            <person name="Ng V."/>
            <person name="Sandor L."/>
            <person name="Barry K."/>
            <person name="Martinez A.T."/>
            <person name="Xiao Y."/>
            <person name="Gibbons J.G."/>
            <person name="Terashima K."/>
            <person name="Hibbett D.S."/>
            <person name="Grigoriev I.V."/>
        </authorList>
    </citation>
    <scope>NUCLEOTIDE SEQUENCE</scope>
    <source>
        <strain evidence="2">TFB9207</strain>
    </source>
</reference>
<name>A0AA38NX95_9AGAR</name>
<feature type="chain" id="PRO_5041434001" description="Ectomycorrhiza-regulated small secreted protein" evidence="1">
    <location>
        <begin position="19"/>
        <end position="126"/>
    </location>
</feature>
<keyword evidence="3" id="KW-1185">Reference proteome</keyword>
<evidence type="ECO:0008006" key="4">
    <source>
        <dbReference type="Google" id="ProtNLM"/>
    </source>
</evidence>
<keyword evidence="1" id="KW-0732">Signal</keyword>
<proteinExistence type="predicted"/>
<feature type="signal peptide" evidence="1">
    <location>
        <begin position="1"/>
        <end position="18"/>
    </location>
</feature>
<dbReference type="AlphaFoldDB" id="A0AA38NX95"/>
<accession>A0AA38NX95</accession>
<sequence length="126" mass="12919">MYFVRLSSLIVLAASVYGAIVNASAGVSVDVAPSASATHDAPSSVATGSYIDIEIADPSASNGHIDIKLPLEEADRETYNSIVADAEHQLASADCIPVGSFCTWGYWDCCGSAGCLLFGLVGGVCT</sequence>
<organism evidence="2 3">
    <name type="scientific">Lentinula raphanica</name>
    <dbReference type="NCBI Taxonomy" id="153919"/>
    <lineage>
        <taxon>Eukaryota</taxon>
        <taxon>Fungi</taxon>
        <taxon>Dikarya</taxon>
        <taxon>Basidiomycota</taxon>
        <taxon>Agaricomycotina</taxon>
        <taxon>Agaricomycetes</taxon>
        <taxon>Agaricomycetidae</taxon>
        <taxon>Agaricales</taxon>
        <taxon>Marasmiineae</taxon>
        <taxon>Omphalotaceae</taxon>
        <taxon>Lentinula</taxon>
    </lineage>
</organism>
<gene>
    <name evidence="2" type="ORF">F5878DRAFT_635250</name>
</gene>
<comment type="caution">
    <text evidence="2">The sequence shown here is derived from an EMBL/GenBank/DDBJ whole genome shotgun (WGS) entry which is preliminary data.</text>
</comment>
<dbReference type="EMBL" id="MU806997">
    <property type="protein sequence ID" value="KAJ3832328.1"/>
    <property type="molecule type" value="Genomic_DNA"/>
</dbReference>
<evidence type="ECO:0000313" key="2">
    <source>
        <dbReference type="EMBL" id="KAJ3832328.1"/>
    </source>
</evidence>
<protein>
    <recommendedName>
        <fullName evidence="4">Ectomycorrhiza-regulated small secreted protein</fullName>
    </recommendedName>
</protein>
<dbReference type="Proteomes" id="UP001163846">
    <property type="component" value="Unassembled WGS sequence"/>
</dbReference>